<dbReference type="GO" id="GO:0016787">
    <property type="term" value="F:hydrolase activity"/>
    <property type="evidence" value="ECO:0007669"/>
    <property type="project" value="UniProtKB-KW"/>
</dbReference>
<dbReference type="FunFam" id="3.40.50.300:FF:003016">
    <property type="entry name" value="DEAH-box helicase 9"/>
    <property type="match status" value="1"/>
</dbReference>
<dbReference type="Proteomes" id="UP001620626">
    <property type="component" value="Unassembled WGS sequence"/>
</dbReference>
<proteinExistence type="predicted"/>
<evidence type="ECO:0000256" key="1">
    <source>
        <dbReference type="ARBA" id="ARBA00022741"/>
    </source>
</evidence>
<dbReference type="InterPro" id="IPR001650">
    <property type="entry name" value="Helicase_C-like"/>
</dbReference>
<keyword evidence="3" id="KW-0347">Helicase</keyword>
<keyword evidence="2" id="KW-0378">Hydrolase</keyword>
<keyword evidence="4" id="KW-0067">ATP-binding</keyword>
<dbReference type="PANTHER" id="PTHR18934:SF91">
    <property type="entry name" value="PRE-MRNA-SPLICING FACTOR ATP-DEPENDENT RNA HELICASE PRP16"/>
    <property type="match status" value="1"/>
</dbReference>
<dbReference type="Gene3D" id="3.40.50.300">
    <property type="entry name" value="P-loop containing nucleotide triphosphate hydrolases"/>
    <property type="match status" value="2"/>
</dbReference>
<dbReference type="PROSITE" id="PS51194">
    <property type="entry name" value="HELICASE_CTER"/>
    <property type="match status" value="1"/>
</dbReference>
<evidence type="ECO:0000256" key="4">
    <source>
        <dbReference type="ARBA" id="ARBA00022840"/>
    </source>
</evidence>
<dbReference type="GO" id="GO:0004386">
    <property type="term" value="F:helicase activity"/>
    <property type="evidence" value="ECO:0007669"/>
    <property type="project" value="UniProtKB-KW"/>
</dbReference>
<dbReference type="Gene3D" id="1.10.10.2130">
    <property type="entry name" value="DEAH helicase family, winged-helix domain"/>
    <property type="match status" value="1"/>
</dbReference>
<evidence type="ECO:0000256" key="2">
    <source>
        <dbReference type="ARBA" id="ARBA00022801"/>
    </source>
</evidence>
<keyword evidence="1" id="KW-0547">Nucleotide-binding</keyword>
<evidence type="ECO:0000313" key="6">
    <source>
        <dbReference type="EMBL" id="KAL3094879.1"/>
    </source>
</evidence>
<feature type="domain" description="Helicase C-terminal" evidence="5">
    <location>
        <begin position="53"/>
        <end position="223"/>
    </location>
</feature>
<dbReference type="CDD" id="cd18791">
    <property type="entry name" value="SF2_C_RHA"/>
    <property type="match status" value="1"/>
</dbReference>
<reference evidence="6 7" key="1">
    <citation type="submission" date="2024-10" db="EMBL/GenBank/DDBJ databases">
        <authorList>
            <person name="Kim D."/>
        </authorList>
    </citation>
    <scope>NUCLEOTIDE SEQUENCE [LARGE SCALE GENOMIC DNA]</scope>
    <source>
        <strain evidence="6">BH-2024</strain>
    </source>
</reference>
<dbReference type="PANTHER" id="PTHR18934">
    <property type="entry name" value="ATP-DEPENDENT RNA HELICASE"/>
    <property type="match status" value="1"/>
</dbReference>
<dbReference type="SUPFAM" id="SSF52540">
    <property type="entry name" value="P-loop containing nucleoside triphosphate hydrolases"/>
    <property type="match status" value="1"/>
</dbReference>
<accession>A0ABD2JWE2</accession>
<gene>
    <name evidence="6" type="ORF">niasHT_025683</name>
</gene>
<evidence type="ECO:0000256" key="3">
    <source>
        <dbReference type="ARBA" id="ARBA00022806"/>
    </source>
</evidence>
<evidence type="ECO:0000313" key="7">
    <source>
        <dbReference type="Proteomes" id="UP001620626"/>
    </source>
</evidence>
<dbReference type="InterPro" id="IPR027417">
    <property type="entry name" value="P-loop_NTPase"/>
</dbReference>
<name>A0ABD2JWE2_9BILA</name>
<dbReference type="GO" id="GO:0005524">
    <property type="term" value="F:ATP binding"/>
    <property type="evidence" value="ECO:0007669"/>
    <property type="project" value="UniProtKB-KW"/>
</dbReference>
<dbReference type="AlphaFoldDB" id="A0ABD2JWE2"/>
<dbReference type="EMBL" id="JBICBT010000890">
    <property type="protein sequence ID" value="KAL3094879.1"/>
    <property type="molecule type" value="Genomic_DNA"/>
</dbReference>
<protein>
    <recommendedName>
        <fullName evidence="5">Helicase C-terminal domain-containing protein</fullName>
    </recommendedName>
</protein>
<evidence type="ECO:0000259" key="5">
    <source>
        <dbReference type="PROSITE" id="PS51194"/>
    </source>
</evidence>
<comment type="caution">
    <text evidence="6">The sequence shown here is derived from an EMBL/GenBank/DDBJ whole genome shotgun (WGS) entry which is preliminary data.</text>
</comment>
<organism evidence="6 7">
    <name type="scientific">Heterodera trifolii</name>
    <dbReference type="NCBI Taxonomy" id="157864"/>
    <lineage>
        <taxon>Eukaryota</taxon>
        <taxon>Metazoa</taxon>
        <taxon>Ecdysozoa</taxon>
        <taxon>Nematoda</taxon>
        <taxon>Chromadorea</taxon>
        <taxon>Rhabditida</taxon>
        <taxon>Tylenchina</taxon>
        <taxon>Tylenchomorpha</taxon>
        <taxon>Tylenchoidea</taxon>
        <taxon>Heteroderidae</taxon>
        <taxon>Heteroderinae</taxon>
        <taxon>Heterodera</taxon>
    </lineage>
</organism>
<dbReference type="InterPro" id="IPR042035">
    <property type="entry name" value="DEAH_win-hel_dom"/>
</dbReference>
<keyword evidence="7" id="KW-1185">Reference proteome</keyword>
<sequence length="269" mass="30176">MQTERNGSSVRVGWLVNLRVFGLFQREAGAADDAAEDNAFPIRAVELKHARVPVEDHVDAAVKQAVKIHLGGMEGDILIFMPGQEDIEVSPNICFGFINSFFHSFPWGSLPSPFFAKAPLLFSYRTDPPLLSKVLSLCVFVVDPGYCKLKVFNPKIGMDTLQIFPVSQASANQRSGRAGRTGPGHCYRPYTERQFKDEMLVSTVPEIQRTNLANVVLLLKSLNVDDLLLFHFMDSPPMDRRMEMISLFRCQILFPTFLTNFNGNYPTKG</sequence>